<evidence type="ECO:0000313" key="3">
    <source>
        <dbReference type="EMBL" id="CCE78360.1"/>
    </source>
</evidence>
<evidence type="ECO:0000313" key="5">
    <source>
        <dbReference type="Proteomes" id="UP000005222"/>
    </source>
</evidence>
<dbReference type="InParanoid" id="G8YS23"/>
<keyword evidence="5" id="KW-1185">Reference proteome</keyword>
<feature type="compositionally biased region" description="Polar residues" evidence="1">
    <location>
        <begin position="860"/>
        <end position="869"/>
    </location>
</feature>
<dbReference type="eggNOG" id="ENOG502RR0D">
    <property type="taxonomic scope" value="Eukaryota"/>
</dbReference>
<keyword evidence="2" id="KW-1133">Transmembrane helix</keyword>
<dbReference type="HOGENOM" id="CLU_352334_0_0_1"/>
<protein>
    <submittedName>
        <fullName evidence="3">Piso0_000981 protein</fullName>
    </submittedName>
</protein>
<name>G8YS23_PICSO</name>
<proteinExistence type="predicted"/>
<feature type="transmembrane region" description="Helical" evidence="2">
    <location>
        <begin position="612"/>
        <end position="631"/>
    </location>
</feature>
<dbReference type="AlphaFoldDB" id="G8YS23"/>
<gene>
    <name evidence="3" type="primary">Piso0_000981</name>
    <name evidence="3" type="ORF">GNLVRS01_PISO0C08274g</name>
    <name evidence="4" type="ORF">GNLVRS01_PISO0D08341g</name>
</gene>
<dbReference type="EMBL" id="FO082057">
    <property type="protein sequence ID" value="CCE78360.1"/>
    <property type="molecule type" value="Genomic_DNA"/>
</dbReference>
<evidence type="ECO:0000313" key="4">
    <source>
        <dbReference type="EMBL" id="CCE78946.1"/>
    </source>
</evidence>
<evidence type="ECO:0000256" key="2">
    <source>
        <dbReference type="SAM" id="Phobius"/>
    </source>
</evidence>
<evidence type="ECO:0000256" key="1">
    <source>
        <dbReference type="SAM" id="MobiDB-lite"/>
    </source>
</evidence>
<organism evidence="3 5">
    <name type="scientific">Pichia sorbitophila (strain ATCC MYA-4447 / BCRC 22081 / CBS 7064 / NBRC 10061 / NRRL Y-12695)</name>
    <name type="common">Hybrid yeast</name>
    <dbReference type="NCBI Taxonomy" id="559304"/>
    <lineage>
        <taxon>Eukaryota</taxon>
        <taxon>Fungi</taxon>
        <taxon>Dikarya</taxon>
        <taxon>Ascomycota</taxon>
        <taxon>Saccharomycotina</taxon>
        <taxon>Pichiomycetes</taxon>
        <taxon>Debaryomycetaceae</taxon>
        <taxon>Millerozyma</taxon>
    </lineage>
</organism>
<dbReference type="Proteomes" id="UP000005222">
    <property type="component" value="Chromosome D"/>
</dbReference>
<feature type="region of interest" description="Disordered" evidence="1">
    <location>
        <begin position="850"/>
        <end position="869"/>
    </location>
</feature>
<feature type="transmembrane region" description="Helical" evidence="2">
    <location>
        <begin position="587"/>
        <end position="606"/>
    </location>
</feature>
<dbReference type="OrthoDB" id="4018787at2759"/>
<dbReference type="EMBL" id="FO082056">
    <property type="protein sequence ID" value="CCE78946.1"/>
    <property type="molecule type" value="Genomic_DNA"/>
</dbReference>
<dbReference type="OMA" id="NDIANWI"/>
<sequence>MDTPFLLRLNVEKVNEQDANDSARDSIEGVRVTLKHRIRDIKYVIWYNSENFSLKPFCIAMLYNGRHLSDDESISEILGTSDIEEAKTRSINLVIDYQLLRTSNVRTRDPVEELFDIEIICNIQEGSDFSVKLRESLKCTVGFLKDTVVENFNKKVDGSRPIDRRSVKIRYLGTGRGSVIVQEGKEDCNEDNAILSDVMEIDVSPLIPILFEAAILHATAHERNDGFAYDPITASRTIGRGRLHILLRSNVPALSNGNNIFEINSSTTLREFKQMIIERVDYNSVRRTFYDQIRLYTEESTNMQDGELTEDNTKVYELLGLHDMSSSERTTYTLKLIVTDDLSGTEGGVFSRQFLRDLRSSNRFQFLPTTHNDLRNEQDGIETHHQYSTNAHDERNISPFEPTRVIMEEGQEWHLSGETYEIIDQETGVESSAANVPRSRQLLVNQSDLSTECFVISFKIPETGDEKSVTLNTSQCIVVDNNPHHQPYVLLSPSGSAKIFNSFKHADGRPIMQKVRVLIDDNISTRNDNARGNQDAQMLHHRHDRAYIILASIAQGFRRLREGIGHINPERAAAFFQAHRFFWLRTVIRYAFLIYVFGLGDILLFFWKELVITLLLTGTFYSVFVAGDRIASWIERTFELRREPHQPRRLHENALGVIAKFLRFVYRSTTGKLYYTLDTFVSFGVHRRRDYEELAFIETEQDTWNYRLEQLFVNICRDTTLFFITSLPSMKSRVVKATERWRSTENEDLSRDIETLYHELVSGLIRELSDRAKQETSPSKYLDSALGPVSMRSVLDAPSYSATSETMDSGSMTSAMQKETHYQHMLAFYLKLHKIKSNFSSFVQNIEERQSTARDERAISTDSIETSSY</sequence>
<dbReference type="Proteomes" id="UP000005222">
    <property type="component" value="Chromosome C"/>
</dbReference>
<keyword evidence="2" id="KW-0812">Transmembrane</keyword>
<accession>G8YS23</accession>
<keyword evidence="2" id="KW-0472">Membrane</keyword>
<reference evidence="5" key="2">
    <citation type="journal article" date="2012" name="G3 (Bethesda)">
        <title>Pichia sorbitophila, an interspecies yeast hybrid reveals early steps of genome resolution following polyploidization.</title>
        <authorList>
            <person name="Leh Louis V."/>
            <person name="Despons L."/>
            <person name="Friedrich A."/>
            <person name="Martin T."/>
            <person name="Durrens P."/>
            <person name="Casaregola S."/>
            <person name="Neuveglise C."/>
            <person name="Fairhead C."/>
            <person name="Marck C."/>
            <person name="Cruz J.A."/>
            <person name="Straub M.L."/>
            <person name="Kugler V."/>
            <person name="Sacerdot C."/>
            <person name="Uzunov Z."/>
            <person name="Thierry A."/>
            <person name="Weiss S."/>
            <person name="Bleykasten C."/>
            <person name="De Montigny J."/>
            <person name="Jacques N."/>
            <person name="Jung P."/>
            <person name="Lemaire M."/>
            <person name="Mallet S."/>
            <person name="Morel G."/>
            <person name="Richard G.F."/>
            <person name="Sarkar A."/>
            <person name="Savel G."/>
            <person name="Schacherer J."/>
            <person name="Seret M.L."/>
            <person name="Talla E."/>
            <person name="Samson G."/>
            <person name="Jubin C."/>
            <person name="Poulain J."/>
            <person name="Vacherie B."/>
            <person name="Barbe V."/>
            <person name="Pelletier E."/>
            <person name="Sherman D.J."/>
            <person name="Westhof E."/>
            <person name="Weissenbach J."/>
            <person name="Baret P.V."/>
            <person name="Wincker P."/>
            <person name="Gaillardin C."/>
            <person name="Dujon B."/>
            <person name="Souciet J.L."/>
        </authorList>
    </citation>
    <scope>NUCLEOTIDE SEQUENCE [LARGE SCALE GENOMIC DNA]</scope>
    <source>
        <strain evidence="5">ATCC MYA-4447 / BCRC 22081 / CBS 7064 / NBRC 10061 / NRRL Y-12695</strain>
    </source>
</reference>
<feature type="compositionally biased region" description="Basic and acidic residues" evidence="1">
    <location>
        <begin position="850"/>
        <end position="859"/>
    </location>
</feature>
<reference evidence="3" key="1">
    <citation type="submission" date="2011-10" db="EMBL/GenBank/DDBJ databases">
        <authorList>
            <person name="Genoscope - CEA"/>
        </authorList>
    </citation>
    <scope>NUCLEOTIDE SEQUENCE</scope>
</reference>